<dbReference type="InterPro" id="IPR012334">
    <property type="entry name" value="Pectin_lyas_fold"/>
</dbReference>
<feature type="domain" description="Rhamnogalacturonase A/B/Epimerase-like pectate lyase" evidence="1">
    <location>
        <begin position="7"/>
        <end position="118"/>
    </location>
</feature>
<dbReference type="Proteomes" id="UP000544222">
    <property type="component" value="Unassembled WGS sequence"/>
</dbReference>
<name>A0A7W5H227_9PORP</name>
<accession>A0A7W5H227</accession>
<evidence type="ECO:0000313" key="3">
    <source>
        <dbReference type="Proteomes" id="UP000544222"/>
    </source>
</evidence>
<dbReference type="Pfam" id="PF12708">
    <property type="entry name" value="Pect-lyase_RHGA_epim"/>
    <property type="match status" value="1"/>
</dbReference>
<dbReference type="InterPro" id="IPR006626">
    <property type="entry name" value="PbH1"/>
</dbReference>
<comment type="caution">
    <text evidence="2">The sequence shown here is derived from an EMBL/GenBank/DDBJ whole genome shotgun (WGS) entry which is preliminary data.</text>
</comment>
<dbReference type="AlphaFoldDB" id="A0A7W5H227"/>
<dbReference type="SMART" id="SM00710">
    <property type="entry name" value="PbH1"/>
    <property type="match status" value="5"/>
</dbReference>
<proteinExistence type="predicted"/>
<evidence type="ECO:0000259" key="1">
    <source>
        <dbReference type="Pfam" id="PF12708"/>
    </source>
</evidence>
<dbReference type="InterPro" id="IPR024535">
    <property type="entry name" value="RHGA/B-epi-like_pectate_lyase"/>
</dbReference>
<dbReference type="SUPFAM" id="SSF51126">
    <property type="entry name" value="Pectin lyase-like"/>
    <property type="match status" value="1"/>
</dbReference>
<sequence>MTQANNWYNVKDFGAVGDGKTIDSPAINKAIDVAAQAGGGTVFLPAGVYASYSIRLQNNITLRLGAGATLKAAYPTQNTGYDSIEPNPFSQYQDFGHSYWRNSLIWGIGLHNITICGEGIIDGQGLTREDSHITGVGNKAISLKLCRNVLLKDIRMERCGHFALLATGLDNMTIENLLIDTNRDGMDIDACRNVRISNCTVNSPYDDAIVLKATYALGFFRNTENVTISDCFVSGYDLGTVMNGTFQHYQNQAPDQSFSCGRIKLGTESSGGFNNITITNCVFDHCRGLALETVDGGDLHNITVSNIVMKDMNSSPIFIRLGSRMRSPKGTSIGQLHDISINNIRVYHADSRYVCSFSGIPGHPIEDISLSNIAIYYQGGGTKAQAALIVPEKEAAYPEPTMFGDLPAAAFYIRHARNIQMNHIAVYYAHPDFRPSVVLSDVHDITFDDLRLPKERLVPFFSLHHVSDFNTFHCSGIKDIALPEAEHSTY</sequence>
<gene>
    <name evidence="2" type="ORF">FHX64_001140</name>
</gene>
<dbReference type="InterPro" id="IPR011050">
    <property type="entry name" value="Pectin_lyase_fold/virulence"/>
</dbReference>
<protein>
    <submittedName>
        <fullName evidence="2">Polygalacturonase</fullName>
    </submittedName>
</protein>
<evidence type="ECO:0000313" key="2">
    <source>
        <dbReference type="EMBL" id="MBB3186977.1"/>
    </source>
</evidence>
<organism evidence="2 3">
    <name type="scientific">Microbacter margulisiae</name>
    <dbReference type="NCBI Taxonomy" id="1350067"/>
    <lineage>
        <taxon>Bacteria</taxon>
        <taxon>Pseudomonadati</taxon>
        <taxon>Bacteroidota</taxon>
        <taxon>Bacteroidia</taxon>
        <taxon>Bacteroidales</taxon>
        <taxon>Porphyromonadaceae</taxon>
        <taxon>Microbacter</taxon>
    </lineage>
</organism>
<dbReference type="EMBL" id="JACHYB010000001">
    <property type="protein sequence ID" value="MBB3186977.1"/>
    <property type="molecule type" value="Genomic_DNA"/>
</dbReference>
<dbReference type="InterPro" id="IPR051801">
    <property type="entry name" value="GH28_Enzymes"/>
</dbReference>
<dbReference type="Gene3D" id="2.160.20.10">
    <property type="entry name" value="Single-stranded right-handed beta-helix, Pectin lyase-like"/>
    <property type="match status" value="1"/>
</dbReference>
<keyword evidence="3" id="KW-1185">Reference proteome</keyword>
<reference evidence="2 3" key="1">
    <citation type="submission" date="2020-08" db="EMBL/GenBank/DDBJ databases">
        <title>Genomic Encyclopedia of Type Strains, Phase IV (KMG-IV): sequencing the most valuable type-strain genomes for metagenomic binning, comparative biology and taxonomic classification.</title>
        <authorList>
            <person name="Goeker M."/>
        </authorList>
    </citation>
    <scope>NUCLEOTIDE SEQUENCE [LARGE SCALE GENOMIC DNA]</scope>
    <source>
        <strain evidence="2 3">DSM 27471</strain>
    </source>
</reference>
<dbReference type="PANTHER" id="PTHR31339">
    <property type="entry name" value="PECTIN LYASE-RELATED"/>
    <property type="match status" value="1"/>
</dbReference>
<dbReference type="PANTHER" id="PTHR31339:SF9">
    <property type="entry name" value="PLASMIN AND FIBRONECTIN-BINDING PROTEIN A"/>
    <property type="match status" value="1"/>
</dbReference>